<protein>
    <submittedName>
        <fullName evidence="2">Uncharacterized protein</fullName>
    </submittedName>
</protein>
<sequence>MLRQILMLMALLSGLSALCAPEQALAHDHGTSQVEAGEAPGGEQELASFAEIFGPVPTIAGAAKTPVAIVAIESVDAPRVVIGVDRSRQ</sequence>
<comment type="caution">
    <text evidence="2">The sequence shown here is derived from an EMBL/GenBank/DDBJ whole genome shotgun (WGS) entry which is preliminary data.</text>
</comment>
<organism evidence="2 3">
    <name type="scientific">Alteriqipengyuania lutimaris</name>
    <dbReference type="NCBI Taxonomy" id="1538146"/>
    <lineage>
        <taxon>Bacteria</taxon>
        <taxon>Pseudomonadati</taxon>
        <taxon>Pseudomonadota</taxon>
        <taxon>Alphaproteobacteria</taxon>
        <taxon>Sphingomonadales</taxon>
        <taxon>Erythrobacteraceae</taxon>
        <taxon>Alteriqipengyuania</taxon>
    </lineage>
</organism>
<reference evidence="2 3" key="1">
    <citation type="submission" date="2018-07" db="EMBL/GenBank/DDBJ databases">
        <title>Erythrobacter nanhaiensis sp. nov., a novel member of the genus Erythrobacter isolated from the South China Sea.</title>
        <authorList>
            <person name="Chen X."/>
            <person name="Liu J."/>
        </authorList>
    </citation>
    <scope>NUCLEOTIDE SEQUENCE [LARGE SCALE GENOMIC DNA]</scope>
    <source>
        <strain evidence="2 3">S-5</strain>
    </source>
</reference>
<dbReference type="EMBL" id="QRBB01000001">
    <property type="protein sequence ID" value="RDS77835.1"/>
    <property type="molecule type" value="Genomic_DNA"/>
</dbReference>
<evidence type="ECO:0000313" key="2">
    <source>
        <dbReference type="EMBL" id="RDS77835.1"/>
    </source>
</evidence>
<gene>
    <name evidence="2" type="ORF">DL238_09620</name>
</gene>
<proteinExistence type="predicted"/>
<feature type="signal peptide" evidence="1">
    <location>
        <begin position="1"/>
        <end position="19"/>
    </location>
</feature>
<keyword evidence="1" id="KW-0732">Signal</keyword>
<keyword evidence="3" id="KW-1185">Reference proteome</keyword>
<evidence type="ECO:0000313" key="3">
    <source>
        <dbReference type="Proteomes" id="UP000254101"/>
    </source>
</evidence>
<evidence type="ECO:0000256" key="1">
    <source>
        <dbReference type="SAM" id="SignalP"/>
    </source>
</evidence>
<dbReference type="Proteomes" id="UP000254101">
    <property type="component" value="Unassembled WGS sequence"/>
</dbReference>
<dbReference type="AlphaFoldDB" id="A0A395LM52"/>
<accession>A0A395LM52</accession>
<feature type="chain" id="PRO_5017268892" evidence="1">
    <location>
        <begin position="20"/>
        <end position="89"/>
    </location>
</feature>
<name>A0A395LM52_9SPHN</name>